<organism evidence="2 3">
    <name type="scientific">Aciditerrimonas ferrireducens</name>
    <dbReference type="NCBI Taxonomy" id="667306"/>
    <lineage>
        <taxon>Bacteria</taxon>
        <taxon>Bacillati</taxon>
        <taxon>Actinomycetota</taxon>
        <taxon>Acidimicrobiia</taxon>
        <taxon>Acidimicrobiales</taxon>
        <taxon>Acidimicrobiaceae</taxon>
        <taxon>Aciditerrimonas</taxon>
    </lineage>
</organism>
<feature type="compositionally biased region" description="Low complexity" evidence="1">
    <location>
        <begin position="9"/>
        <end position="24"/>
    </location>
</feature>
<gene>
    <name evidence="2" type="ORF">ACFFRE_09830</name>
</gene>
<sequence>MGSNPTSSAKAAPARDATRPAPGRLAAGIDVGGPRKGFDLAVCELVGQGWQLRHLARHTTPAGVLAVLAAHGGPEEVLAVGIDAPEEPAAPGARLRPSELLVRRLVCGIRWTPDTRAIAANPTFYGWLIQGFALWQALRVAGFRGDQVVEVFPTAAWTRWCGPREARSRAAWSTAGLTGLPLSGLPPRTNQDQRDALAAALVAGRYGLAGRPHGPTWPIVLPDP</sequence>
<dbReference type="Proteomes" id="UP001589788">
    <property type="component" value="Unassembled WGS sequence"/>
</dbReference>
<accession>A0ABV6C412</accession>
<proteinExistence type="predicted"/>
<dbReference type="EMBL" id="JBHLYQ010000101">
    <property type="protein sequence ID" value="MFC0082430.1"/>
    <property type="molecule type" value="Genomic_DNA"/>
</dbReference>
<dbReference type="RefSeq" id="WP_377790019.1">
    <property type="nucleotide sequence ID" value="NZ_JBHLYQ010000101.1"/>
</dbReference>
<evidence type="ECO:0008006" key="4">
    <source>
        <dbReference type="Google" id="ProtNLM"/>
    </source>
</evidence>
<feature type="region of interest" description="Disordered" evidence="1">
    <location>
        <begin position="1"/>
        <end position="28"/>
    </location>
</feature>
<evidence type="ECO:0000313" key="2">
    <source>
        <dbReference type="EMBL" id="MFC0082430.1"/>
    </source>
</evidence>
<keyword evidence="3" id="KW-1185">Reference proteome</keyword>
<evidence type="ECO:0000256" key="1">
    <source>
        <dbReference type="SAM" id="MobiDB-lite"/>
    </source>
</evidence>
<comment type="caution">
    <text evidence="2">The sequence shown here is derived from an EMBL/GenBank/DDBJ whole genome shotgun (WGS) entry which is preliminary data.</text>
</comment>
<name>A0ABV6C412_9ACTN</name>
<evidence type="ECO:0000313" key="3">
    <source>
        <dbReference type="Proteomes" id="UP001589788"/>
    </source>
</evidence>
<reference evidence="2 3" key="1">
    <citation type="submission" date="2024-09" db="EMBL/GenBank/DDBJ databases">
        <authorList>
            <person name="Sun Q."/>
            <person name="Mori K."/>
        </authorList>
    </citation>
    <scope>NUCLEOTIDE SEQUENCE [LARGE SCALE GENOMIC DNA]</scope>
    <source>
        <strain evidence="2 3">JCM 15389</strain>
    </source>
</reference>
<protein>
    <recommendedName>
        <fullName evidence="4">DUF429 domain-containing protein</fullName>
    </recommendedName>
</protein>